<dbReference type="Pfam" id="PF15547">
    <property type="entry name" value="C1ORF64"/>
    <property type="match status" value="1"/>
</dbReference>
<evidence type="ECO:0000313" key="2">
    <source>
        <dbReference type="EMBL" id="CAH7442412.1"/>
    </source>
</evidence>
<dbReference type="InterPro" id="IPR027852">
    <property type="entry name" value="C1ORF64"/>
</dbReference>
<evidence type="ECO:0000313" key="3">
    <source>
        <dbReference type="Proteomes" id="UP001152836"/>
    </source>
</evidence>
<name>A0AAV0AA80_PHORO</name>
<feature type="compositionally biased region" description="Basic and acidic residues" evidence="1">
    <location>
        <begin position="131"/>
        <end position="141"/>
    </location>
</feature>
<evidence type="ECO:0000256" key="1">
    <source>
        <dbReference type="SAM" id="MobiDB-lite"/>
    </source>
</evidence>
<gene>
    <name evidence="2" type="primary">Srarp</name>
    <name evidence="2" type="ORF">PHOROB_LOCUS17186</name>
</gene>
<dbReference type="AlphaFoldDB" id="A0AAV0AA80"/>
<dbReference type="GO" id="GO:0005737">
    <property type="term" value="C:cytoplasm"/>
    <property type="evidence" value="ECO:0007669"/>
    <property type="project" value="TreeGrafter"/>
</dbReference>
<accession>A0AAV0AA80</accession>
<sequence>MVISKLPCGYWELNPVHLSTPSEPYFLRQGMLPPACPNRAVPTAHITYVIDCATGKQVSLDVLSVPPQVSRPTQGHLIPPMKTFIFCGENTPRGTQDSSLSCRPLAGTKDTLPSYRGLVDPASLPDSPPCPRDDPKAERSSLKAGATQRTSNKGLFKRSFKALSSCVCVQAE</sequence>
<protein>
    <submittedName>
        <fullName evidence="2">Srarp protein</fullName>
    </submittedName>
</protein>
<dbReference type="PANTHER" id="PTHR38494:SF1">
    <property type="entry name" value="STEROID RECEPTOR-ASSOCIATED AND REGULATED PROTEIN"/>
    <property type="match status" value="1"/>
</dbReference>
<dbReference type="GO" id="GO:0030331">
    <property type="term" value="F:nuclear estrogen receptor binding"/>
    <property type="evidence" value="ECO:0007669"/>
    <property type="project" value="TreeGrafter"/>
</dbReference>
<feature type="region of interest" description="Disordered" evidence="1">
    <location>
        <begin position="112"/>
        <end position="151"/>
    </location>
</feature>
<reference evidence="2" key="1">
    <citation type="submission" date="2022-06" db="EMBL/GenBank/DDBJ databases">
        <authorList>
            <person name="Andreotti S."/>
            <person name="Wyler E."/>
        </authorList>
    </citation>
    <scope>NUCLEOTIDE SEQUENCE</scope>
</reference>
<keyword evidence="3" id="KW-1185">Reference proteome</keyword>
<dbReference type="GO" id="GO:0033148">
    <property type="term" value="P:positive regulation of intracellular estrogen receptor signaling pathway"/>
    <property type="evidence" value="ECO:0007669"/>
    <property type="project" value="TreeGrafter"/>
</dbReference>
<dbReference type="Proteomes" id="UP001152836">
    <property type="component" value="Unassembled WGS sequence"/>
</dbReference>
<proteinExistence type="predicted"/>
<organism evidence="2 3">
    <name type="scientific">Phodopus roborovskii</name>
    <name type="common">Roborovski's desert hamster</name>
    <name type="synonym">Cricetulus roborovskii</name>
    <dbReference type="NCBI Taxonomy" id="109678"/>
    <lineage>
        <taxon>Eukaryota</taxon>
        <taxon>Metazoa</taxon>
        <taxon>Chordata</taxon>
        <taxon>Craniata</taxon>
        <taxon>Vertebrata</taxon>
        <taxon>Euteleostomi</taxon>
        <taxon>Mammalia</taxon>
        <taxon>Eutheria</taxon>
        <taxon>Euarchontoglires</taxon>
        <taxon>Glires</taxon>
        <taxon>Rodentia</taxon>
        <taxon>Myomorpha</taxon>
        <taxon>Muroidea</taxon>
        <taxon>Cricetidae</taxon>
        <taxon>Cricetinae</taxon>
        <taxon>Phodopus</taxon>
    </lineage>
</organism>
<dbReference type="GO" id="GO:0005634">
    <property type="term" value="C:nucleus"/>
    <property type="evidence" value="ECO:0007669"/>
    <property type="project" value="TreeGrafter"/>
</dbReference>
<comment type="caution">
    <text evidence="2">The sequence shown here is derived from an EMBL/GenBank/DDBJ whole genome shotgun (WGS) entry which is preliminary data.</text>
</comment>
<dbReference type="EMBL" id="CALSGD010001629">
    <property type="protein sequence ID" value="CAH7442412.1"/>
    <property type="molecule type" value="Genomic_DNA"/>
</dbReference>
<dbReference type="PANTHER" id="PTHR38494">
    <property type="entry name" value="STEROID RECEPTOR-ASSOCIATED AND REGULATED PROTEIN"/>
    <property type="match status" value="1"/>
</dbReference>